<gene>
    <name evidence="3" type="ORF">B2J93_8990</name>
</gene>
<dbReference type="PANTHER" id="PTHR35910">
    <property type="entry name" value="2EXR DOMAIN-CONTAINING PROTEIN"/>
    <property type="match status" value="1"/>
</dbReference>
<evidence type="ECO:0000313" key="4">
    <source>
        <dbReference type="Proteomes" id="UP000242519"/>
    </source>
</evidence>
<name>A0A218ZHS5_9HELO</name>
<sequence length="328" mass="37762">MLSHASEPLTSFTVFPKLPFELRCMIWKASCSSRTIEFDYDDIDGFTSRAADPKALRVCRESRELIIPLYPLCFGTFFHPARTRFNFENDTLFIGSDMEDTIPHLFGTFTQKEISCLRFLALENCYNEDVEVGYGANLSSQLLKLIKRLPSLRELLIVHDIEDMIDRHLDCAEGHNMELHDNLPEAFNHPAVYVDPLPDEETSLFKRWTVARCRPVYGWRRCPDTDVFAAWDMEDDIEDSVSDDNGFYHGSSWGPSWFPYSDMFHPEDYNHEYGFEDDDDDEGDEGERDEQEGDEDYGNEEERDEGGNDDQGDDQEDGTDAISVASVD</sequence>
<dbReference type="Pfam" id="PF20150">
    <property type="entry name" value="2EXR"/>
    <property type="match status" value="1"/>
</dbReference>
<keyword evidence="4" id="KW-1185">Reference proteome</keyword>
<evidence type="ECO:0000259" key="2">
    <source>
        <dbReference type="Pfam" id="PF20150"/>
    </source>
</evidence>
<dbReference type="EMBL" id="MZNU01000003">
    <property type="protein sequence ID" value="OWP07538.1"/>
    <property type="molecule type" value="Genomic_DNA"/>
</dbReference>
<feature type="domain" description="2EXR" evidence="2">
    <location>
        <begin position="12"/>
        <end position="92"/>
    </location>
</feature>
<evidence type="ECO:0000313" key="3">
    <source>
        <dbReference type="EMBL" id="OWP07538.1"/>
    </source>
</evidence>
<feature type="compositionally biased region" description="Acidic residues" evidence="1">
    <location>
        <begin position="275"/>
        <end position="319"/>
    </location>
</feature>
<proteinExistence type="predicted"/>
<organism evidence="3 4">
    <name type="scientific">Diplocarpon coronariae</name>
    <dbReference type="NCBI Taxonomy" id="2795749"/>
    <lineage>
        <taxon>Eukaryota</taxon>
        <taxon>Fungi</taxon>
        <taxon>Dikarya</taxon>
        <taxon>Ascomycota</taxon>
        <taxon>Pezizomycotina</taxon>
        <taxon>Leotiomycetes</taxon>
        <taxon>Helotiales</taxon>
        <taxon>Drepanopezizaceae</taxon>
        <taxon>Diplocarpon</taxon>
    </lineage>
</organism>
<dbReference type="AlphaFoldDB" id="A0A218ZHS5"/>
<evidence type="ECO:0000256" key="1">
    <source>
        <dbReference type="SAM" id="MobiDB-lite"/>
    </source>
</evidence>
<reference evidence="3 4" key="1">
    <citation type="submission" date="2017-04" db="EMBL/GenBank/DDBJ databases">
        <title>Draft genome sequence of Marssonina coronaria NL1: causal agent of apple blotch.</title>
        <authorList>
            <person name="Cheng Q."/>
        </authorList>
    </citation>
    <scope>NUCLEOTIDE SEQUENCE [LARGE SCALE GENOMIC DNA]</scope>
    <source>
        <strain evidence="3 4">NL1</strain>
    </source>
</reference>
<dbReference type="OrthoDB" id="3513892at2759"/>
<accession>A0A218ZHS5</accession>
<feature type="region of interest" description="Disordered" evidence="1">
    <location>
        <begin position="268"/>
        <end position="328"/>
    </location>
</feature>
<protein>
    <recommendedName>
        <fullName evidence="2">2EXR domain-containing protein</fullName>
    </recommendedName>
</protein>
<dbReference type="PANTHER" id="PTHR35910:SF6">
    <property type="entry name" value="2EXR DOMAIN-CONTAINING PROTEIN"/>
    <property type="match status" value="1"/>
</dbReference>
<dbReference type="InParanoid" id="A0A218ZHS5"/>
<dbReference type="Proteomes" id="UP000242519">
    <property type="component" value="Unassembled WGS sequence"/>
</dbReference>
<dbReference type="InterPro" id="IPR045518">
    <property type="entry name" value="2EXR"/>
</dbReference>
<comment type="caution">
    <text evidence="3">The sequence shown here is derived from an EMBL/GenBank/DDBJ whole genome shotgun (WGS) entry which is preliminary data.</text>
</comment>